<dbReference type="RefSeq" id="XP_022303535.1">
    <property type="nucleotide sequence ID" value="XM_022447827.1"/>
</dbReference>
<evidence type="ECO:0000313" key="2">
    <source>
        <dbReference type="Proteomes" id="UP000694844"/>
    </source>
</evidence>
<dbReference type="AlphaFoldDB" id="A0A8B8BJK5"/>
<gene>
    <name evidence="3" type="primary">LOC111111068</name>
</gene>
<keyword evidence="2" id="KW-1185">Reference proteome</keyword>
<dbReference type="GeneID" id="111111068"/>
<dbReference type="Proteomes" id="UP000694844">
    <property type="component" value="Chromosome 9"/>
</dbReference>
<dbReference type="OrthoDB" id="10403803at2759"/>
<dbReference type="KEGG" id="cvn:111111068"/>
<keyword evidence="1" id="KW-0732">Signal</keyword>
<accession>A0A8B8BJK5</accession>
<feature type="signal peptide" evidence="1">
    <location>
        <begin position="1"/>
        <end position="21"/>
    </location>
</feature>
<sequence>MKSLILFKGIMVMILSNMVYGSGTTNGSQRQFLKDYILRRMQSNTDENFPYEYTNDSRSKESPEVYLIESILRPRDYEVTRDQDVTADKRVFNIQGALLKK</sequence>
<organism evidence="2 3">
    <name type="scientific">Crassostrea virginica</name>
    <name type="common">Eastern oyster</name>
    <dbReference type="NCBI Taxonomy" id="6565"/>
    <lineage>
        <taxon>Eukaryota</taxon>
        <taxon>Metazoa</taxon>
        <taxon>Spiralia</taxon>
        <taxon>Lophotrochozoa</taxon>
        <taxon>Mollusca</taxon>
        <taxon>Bivalvia</taxon>
        <taxon>Autobranchia</taxon>
        <taxon>Pteriomorphia</taxon>
        <taxon>Ostreida</taxon>
        <taxon>Ostreoidea</taxon>
        <taxon>Ostreidae</taxon>
        <taxon>Crassostrea</taxon>
    </lineage>
</organism>
<protein>
    <submittedName>
        <fullName evidence="3">Uncharacterized protein LOC111111068 isoform X1</fullName>
    </submittedName>
</protein>
<reference evidence="3" key="1">
    <citation type="submission" date="2025-08" db="UniProtKB">
        <authorList>
            <consortium name="RefSeq"/>
        </authorList>
    </citation>
    <scope>IDENTIFICATION</scope>
    <source>
        <tissue evidence="3">Whole sample</tissue>
    </source>
</reference>
<proteinExistence type="predicted"/>
<evidence type="ECO:0000313" key="3">
    <source>
        <dbReference type="RefSeq" id="XP_022303535.1"/>
    </source>
</evidence>
<feature type="chain" id="PRO_5034181526" evidence="1">
    <location>
        <begin position="22"/>
        <end position="101"/>
    </location>
</feature>
<evidence type="ECO:0000256" key="1">
    <source>
        <dbReference type="SAM" id="SignalP"/>
    </source>
</evidence>
<name>A0A8B8BJK5_CRAVI</name>